<evidence type="ECO:0000313" key="6">
    <source>
        <dbReference type="EMBL" id="GBC63739.1"/>
    </source>
</evidence>
<dbReference type="Proteomes" id="UP000288096">
    <property type="component" value="Unassembled WGS sequence"/>
</dbReference>
<dbReference type="CDD" id="cd00009">
    <property type="entry name" value="AAA"/>
    <property type="match status" value="1"/>
</dbReference>
<protein>
    <submittedName>
        <fullName evidence="6">Sigma-54-dependent Fis family transcriptional re gulator</fullName>
    </submittedName>
</protein>
<dbReference type="PROSITE" id="PS50045">
    <property type="entry name" value="SIGMA54_INTERACT_4"/>
    <property type="match status" value="1"/>
</dbReference>
<dbReference type="InterPro" id="IPR025662">
    <property type="entry name" value="Sigma_54_int_dom_ATP-bd_1"/>
</dbReference>
<dbReference type="GO" id="GO:0006355">
    <property type="term" value="P:regulation of DNA-templated transcription"/>
    <property type="evidence" value="ECO:0007669"/>
    <property type="project" value="InterPro"/>
</dbReference>
<dbReference type="AlphaFoldDB" id="A0A401G3C4"/>
<evidence type="ECO:0000256" key="1">
    <source>
        <dbReference type="ARBA" id="ARBA00022741"/>
    </source>
</evidence>
<dbReference type="PANTHER" id="PTHR32071">
    <property type="entry name" value="TRANSCRIPTIONAL REGULATORY PROTEIN"/>
    <property type="match status" value="1"/>
</dbReference>
<dbReference type="Pfam" id="PF25601">
    <property type="entry name" value="AAA_lid_14"/>
    <property type="match status" value="1"/>
</dbReference>
<dbReference type="Gene3D" id="3.40.50.300">
    <property type="entry name" value="P-loop containing nucleotide triphosphate hydrolases"/>
    <property type="match status" value="1"/>
</dbReference>
<dbReference type="OrthoDB" id="9814761at2"/>
<keyword evidence="1" id="KW-0547">Nucleotide-binding</keyword>
<dbReference type="Gene3D" id="1.10.10.60">
    <property type="entry name" value="Homeodomain-like"/>
    <property type="match status" value="1"/>
</dbReference>
<dbReference type="EMBL" id="BEXT01000001">
    <property type="protein sequence ID" value="GBC63739.1"/>
    <property type="molecule type" value="Genomic_DNA"/>
</dbReference>
<gene>
    <name evidence="6" type="ORF">DENIS_4737</name>
</gene>
<evidence type="ECO:0000256" key="4">
    <source>
        <dbReference type="ARBA" id="ARBA00023163"/>
    </source>
</evidence>
<dbReference type="GO" id="GO:0043565">
    <property type="term" value="F:sequence-specific DNA binding"/>
    <property type="evidence" value="ECO:0007669"/>
    <property type="project" value="InterPro"/>
</dbReference>
<dbReference type="PROSITE" id="PS00675">
    <property type="entry name" value="SIGMA54_INTERACT_1"/>
    <property type="match status" value="1"/>
</dbReference>
<reference evidence="7" key="2">
    <citation type="submission" date="2019-01" db="EMBL/GenBank/DDBJ databases">
        <title>Genome sequence of Desulfonema ishimotonii strain Tokyo 01.</title>
        <authorList>
            <person name="Fukui M."/>
        </authorList>
    </citation>
    <scope>NUCLEOTIDE SEQUENCE [LARGE SCALE GENOMIC DNA]</scope>
    <source>
        <strain evidence="7">Tokyo 01</strain>
    </source>
</reference>
<dbReference type="SUPFAM" id="SSF52540">
    <property type="entry name" value="P-loop containing nucleoside triphosphate hydrolases"/>
    <property type="match status" value="1"/>
</dbReference>
<dbReference type="SUPFAM" id="SSF46689">
    <property type="entry name" value="Homeodomain-like"/>
    <property type="match status" value="1"/>
</dbReference>
<comment type="caution">
    <text evidence="6">The sequence shown here is derived from an EMBL/GenBank/DDBJ whole genome shotgun (WGS) entry which is preliminary data.</text>
</comment>
<keyword evidence="4" id="KW-0804">Transcription</keyword>
<dbReference type="GO" id="GO:0005524">
    <property type="term" value="F:ATP binding"/>
    <property type="evidence" value="ECO:0007669"/>
    <property type="project" value="UniProtKB-KW"/>
</dbReference>
<dbReference type="Pfam" id="PF00158">
    <property type="entry name" value="Sigma54_activat"/>
    <property type="match status" value="1"/>
</dbReference>
<dbReference type="FunFam" id="3.40.50.300:FF:000006">
    <property type="entry name" value="DNA-binding transcriptional regulator NtrC"/>
    <property type="match status" value="1"/>
</dbReference>
<keyword evidence="3" id="KW-0805">Transcription regulation</keyword>
<accession>A0A401G3C4</accession>
<dbReference type="InterPro" id="IPR058031">
    <property type="entry name" value="AAA_lid_NorR"/>
</dbReference>
<evidence type="ECO:0000313" key="7">
    <source>
        <dbReference type="Proteomes" id="UP000288096"/>
    </source>
</evidence>
<dbReference type="InterPro" id="IPR027417">
    <property type="entry name" value="P-loop_NTPase"/>
</dbReference>
<sequence>MMETVMSHTLENKDVFAEIITNNAEMFSIFQYIESIAQSPQPVLITGETGVGKELIARCIHRVSAVNGSWVVVNVAGLDDTMFSDTLFGHVKGAFTGANLTRRGMIETARGGTLFLDEIGDLSLASQVKLLRLLQEGEYLPLGQDKPKYTDMHIIAATNVDLWLLQRKGKFRKDLNFRLRTHHIHIPPLRDRLEDIPLLVEHFLEEAAQALRKKKPTPPKELSVLLKNYAFPGNIREMKAMIYDAVSRHKSKVLSLDVFKEHIDQGHKNNFEMLEENISAISEFHPFRPFRELPSIKQATHMLVEEAMRRSNGNQSIAARMLGISQPALSKRLKSRAKKAS</sequence>
<reference evidence="7" key="1">
    <citation type="submission" date="2017-11" db="EMBL/GenBank/DDBJ databases">
        <authorList>
            <person name="Watanabe M."/>
            <person name="Kojima H."/>
        </authorList>
    </citation>
    <scope>NUCLEOTIDE SEQUENCE [LARGE SCALE GENOMIC DNA]</scope>
    <source>
        <strain evidence="7">Tokyo 01</strain>
    </source>
</reference>
<dbReference type="InterPro" id="IPR002197">
    <property type="entry name" value="HTH_Fis"/>
</dbReference>
<dbReference type="InterPro" id="IPR009057">
    <property type="entry name" value="Homeodomain-like_sf"/>
</dbReference>
<name>A0A401G3C4_9BACT</name>
<evidence type="ECO:0000256" key="3">
    <source>
        <dbReference type="ARBA" id="ARBA00023015"/>
    </source>
</evidence>
<dbReference type="SMART" id="SM00382">
    <property type="entry name" value="AAA"/>
    <property type="match status" value="1"/>
</dbReference>
<evidence type="ECO:0000259" key="5">
    <source>
        <dbReference type="PROSITE" id="PS50045"/>
    </source>
</evidence>
<proteinExistence type="predicted"/>
<dbReference type="InterPro" id="IPR003593">
    <property type="entry name" value="AAA+_ATPase"/>
</dbReference>
<dbReference type="PANTHER" id="PTHR32071:SF13">
    <property type="entry name" value="RESPONSE REGULATOR HSFA"/>
    <property type="match status" value="1"/>
</dbReference>
<keyword evidence="7" id="KW-1185">Reference proteome</keyword>
<keyword evidence="2" id="KW-0067">ATP-binding</keyword>
<evidence type="ECO:0000256" key="2">
    <source>
        <dbReference type="ARBA" id="ARBA00022840"/>
    </source>
</evidence>
<organism evidence="6 7">
    <name type="scientific">Desulfonema ishimotonii</name>
    <dbReference type="NCBI Taxonomy" id="45657"/>
    <lineage>
        <taxon>Bacteria</taxon>
        <taxon>Pseudomonadati</taxon>
        <taxon>Thermodesulfobacteriota</taxon>
        <taxon>Desulfobacteria</taxon>
        <taxon>Desulfobacterales</taxon>
        <taxon>Desulfococcaceae</taxon>
        <taxon>Desulfonema</taxon>
    </lineage>
</organism>
<dbReference type="PRINTS" id="PR01590">
    <property type="entry name" value="HTHFIS"/>
</dbReference>
<feature type="domain" description="Sigma-54 factor interaction" evidence="5">
    <location>
        <begin position="19"/>
        <end position="247"/>
    </location>
</feature>
<dbReference type="Gene3D" id="1.10.8.60">
    <property type="match status" value="1"/>
</dbReference>
<dbReference type="InterPro" id="IPR002078">
    <property type="entry name" value="Sigma_54_int"/>
</dbReference>
<dbReference type="Pfam" id="PF02954">
    <property type="entry name" value="HTH_8"/>
    <property type="match status" value="1"/>
</dbReference>